<dbReference type="InterPro" id="IPR018060">
    <property type="entry name" value="HTH_AraC"/>
</dbReference>
<proteinExistence type="predicted"/>
<keyword evidence="3" id="KW-0804">Transcription</keyword>
<evidence type="ECO:0000313" key="6">
    <source>
        <dbReference type="Proteomes" id="UP001596147"/>
    </source>
</evidence>
<evidence type="ECO:0000256" key="3">
    <source>
        <dbReference type="ARBA" id="ARBA00023163"/>
    </source>
</evidence>
<evidence type="ECO:0000256" key="2">
    <source>
        <dbReference type="ARBA" id="ARBA00023125"/>
    </source>
</evidence>
<evidence type="ECO:0000313" key="5">
    <source>
        <dbReference type="EMBL" id="MFC5464948.1"/>
    </source>
</evidence>
<evidence type="ECO:0000259" key="4">
    <source>
        <dbReference type="PROSITE" id="PS01124"/>
    </source>
</evidence>
<dbReference type="InterPro" id="IPR020449">
    <property type="entry name" value="Tscrpt_reg_AraC-type_HTH"/>
</dbReference>
<accession>A0ABW0LK74</accession>
<dbReference type="PROSITE" id="PS00041">
    <property type="entry name" value="HTH_ARAC_FAMILY_1"/>
    <property type="match status" value="1"/>
</dbReference>
<organism evidence="5 6">
    <name type="scientific">Lederbergia graminis</name>
    <dbReference type="NCBI Taxonomy" id="735518"/>
    <lineage>
        <taxon>Bacteria</taxon>
        <taxon>Bacillati</taxon>
        <taxon>Bacillota</taxon>
        <taxon>Bacilli</taxon>
        <taxon>Bacillales</taxon>
        <taxon>Bacillaceae</taxon>
        <taxon>Lederbergia</taxon>
    </lineage>
</organism>
<dbReference type="InterPro" id="IPR009057">
    <property type="entry name" value="Homeodomain-like_sf"/>
</dbReference>
<dbReference type="SUPFAM" id="SSF51215">
    <property type="entry name" value="Regulatory protein AraC"/>
    <property type="match status" value="1"/>
</dbReference>
<dbReference type="SMART" id="SM00342">
    <property type="entry name" value="HTH_ARAC"/>
    <property type="match status" value="1"/>
</dbReference>
<dbReference type="Pfam" id="PF12833">
    <property type="entry name" value="HTH_18"/>
    <property type="match status" value="1"/>
</dbReference>
<dbReference type="Gene3D" id="1.10.10.60">
    <property type="entry name" value="Homeodomain-like"/>
    <property type="match status" value="2"/>
</dbReference>
<dbReference type="InterPro" id="IPR014710">
    <property type="entry name" value="RmlC-like_jellyroll"/>
</dbReference>
<keyword evidence="2" id="KW-0238">DNA-binding</keyword>
<dbReference type="InterPro" id="IPR003313">
    <property type="entry name" value="AraC-bd"/>
</dbReference>
<dbReference type="PANTHER" id="PTHR43280:SF28">
    <property type="entry name" value="HTH-TYPE TRANSCRIPTIONAL ACTIVATOR RHAS"/>
    <property type="match status" value="1"/>
</dbReference>
<dbReference type="InterPro" id="IPR037923">
    <property type="entry name" value="HTH-like"/>
</dbReference>
<dbReference type="Pfam" id="PF02311">
    <property type="entry name" value="AraC_binding"/>
    <property type="match status" value="1"/>
</dbReference>
<protein>
    <submittedName>
        <fullName evidence="5">Helix-turn-helix domain-containing protein</fullName>
    </submittedName>
</protein>
<comment type="caution">
    <text evidence="5">The sequence shown here is derived from an EMBL/GenBank/DDBJ whole genome shotgun (WGS) entry which is preliminary data.</text>
</comment>
<dbReference type="RefSeq" id="WP_382350571.1">
    <property type="nucleotide sequence ID" value="NZ_JBHSMC010000013.1"/>
</dbReference>
<keyword evidence="1" id="KW-0805">Transcription regulation</keyword>
<dbReference type="Gene3D" id="2.60.120.10">
    <property type="entry name" value="Jelly Rolls"/>
    <property type="match status" value="1"/>
</dbReference>
<keyword evidence="6" id="KW-1185">Reference proteome</keyword>
<name>A0ABW0LK74_9BACI</name>
<reference evidence="6" key="1">
    <citation type="journal article" date="2019" name="Int. J. Syst. Evol. Microbiol.">
        <title>The Global Catalogue of Microorganisms (GCM) 10K type strain sequencing project: providing services to taxonomists for standard genome sequencing and annotation.</title>
        <authorList>
            <consortium name="The Broad Institute Genomics Platform"/>
            <consortium name="The Broad Institute Genome Sequencing Center for Infectious Disease"/>
            <person name="Wu L."/>
            <person name="Ma J."/>
        </authorList>
    </citation>
    <scope>NUCLEOTIDE SEQUENCE [LARGE SCALE GENOMIC DNA]</scope>
    <source>
        <strain evidence="6">CGMCC 1.12237</strain>
    </source>
</reference>
<dbReference type="InterPro" id="IPR018062">
    <property type="entry name" value="HTH_AraC-typ_CS"/>
</dbReference>
<dbReference type="Proteomes" id="UP001596147">
    <property type="component" value="Unassembled WGS sequence"/>
</dbReference>
<gene>
    <name evidence="5" type="ORF">ACFPM4_09305</name>
</gene>
<dbReference type="PRINTS" id="PR00032">
    <property type="entry name" value="HTHARAC"/>
</dbReference>
<evidence type="ECO:0000256" key="1">
    <source>
        <dbReference type="ARBA" id="ARBA00023015"/>
    </source>
</evidence>
<sequence>MDLNYLSPYIRVAWDSIIDDPFHIHTRVIFDYEILYVKEGELEVTINDTVYYGIPGDIFIFKPKEHHSIKLISNSRLHQPHIHFDFFYQEDSQEVKVSYKPLHMMSDEENKWFRTNIIPDMPNHIRLHNPGIIEKLIFDIINEMERKLPYYEISAKGLFIQLWTELLREYHWMQNKHLVSNFKQLELVKAYISRNTDREVTLDELAEIANLNKFYLGRLFKKTYGVTPIHFHLAMRLEKAKQLLQFTTFPITIISEKLGFSSIHAFSRAFRKFEGVSPSYYRKKS</sequence>
<dbReference type="PANTHER" id="PTHR43280">
    <property type="entry name" value="ARAC-FAMILY TRANSCRIPTIONAL REGULATOR"/>
    <property type="match status" value="1"/>
</dbReference>
<dbReference type="EMBL" id="JBHSMC010000013">
    <property type="protein sequence ID" value="MFC5464948.1"/>
    <property type="molecule type" value="Genomic_DNA"/>
</dbReference>
<dbReference type="PROSITE" id="PS01124">
    <property type="entry name" value="HTH_ARAC_FAMILY_2"/>
    <property type="match status" value="1"/>
</dbReference>
<dbReference type="SUPFAM" id="SSF46689">
    <property type="entry name" value="Homeodomain-like"/>
    <property type="match status" value="2"/>
</dbReference>
<feature type="domain" description="HTH araC/xylS-type" evidence="4">
    <location>
        <begin position="186"/>
        <end position="284"/>
    </location>
</feature>